<feature type="compositionally biased region" description="Polar residues" evidence="3">
    <location>
        <begin position="883"/>
        <end position="894"/>
    </location>
</feature>
<dbReference type="InterPro" id="IPR011989">
    <property type="entry name" value="ARM-like"/>
</dbReference>
<feature type="repeat" description="Pumilio" evidence="2">
    <location>
        <begin position="195"/>
        <end position="230"/>
    </location>
</feature>
<dbReference type="Proteomes" id="UP001281761">
    <property type="component" value="Unassembled WGS sequence"/>
</dbReference>
<evidence type="ECO:0000256" key="2">
    <source>
        <dbReference type="PROSITE-ProRule" id="PRU00317"/>
    </source>
</evidence>
<feature type="repeat" description="Pumilio" evidence="2">
    <location>
        <begin position="436"/>
        <end position="472"/>
    </location>
</feature>
<dbReference type="InterPro" id="IPR033133">
    <property type="entry name" value="PUM-HD"/>
</dbReference>
<feature type="domain" description="PUM-HD" evidence="4">
    <location>
        <begin position="175"/>
        <end position="589"/>
    </location>
</feature>
<feature type="region of interest" description="Disordered" evidence="3">
    <location>
        <begin position="672"/>
        <end position="921"/>
    </location>
</feature>
<feature type="compositionally biased region" description="Basic residues" evidence="3">
    <location>
        <begin position="769"/>
        <end position="778"/>
    </location>
</feature>
<accession>A0ABQ9XZH7</accession>
<dbReference type="SMART" id="SM00025">
    <property type="entry name" value="Pumilio"/>
    <property type="match status" value="8"/>
</dbReference>
<dbReference type="SUPFAM" id="SSF48371">
    <property type="entry name" value="ARM repeat"/>
    <property type="match status" value="1"/>
</dbReference>
<keyword evidence="1" id="KW-0677">Repeat</keyword>
<dbReference type="PANTHER" id="PTHR12537">
    <property type="entry name" value="RNA BINDING PROTEIN PUMILIO-RELATED"/>
    <property type="match status" value="1"/>
</dbReference>
<evidence type="ECO:0000313" key="6">
    <source>
        <dbReference type="Proteomes" id="UP001281761"/>
    </source>
</evidence>
<feature type="repeat" description="Pumilio" evidence="2">
    <location>
        <begin position="306"/>
        <end position="341"/>
    </location>
</feature>
<feature type="compositionally biased region" description="Low complexity" evidence="3">
    <location>
        <begin position="25"/>
        <end position="37"/>
    </location>
</feature>
<dbReference type="InterPro" id="IPR016024">
    <property type="entry name" value="ARM-type_fold"/>
</dbReference>
<sequence length="1204" mass="134241">MRLDLQIPAQMANSSGRAPNPNPVPSSVEPSIPVEPSTDQIPKITKFNTKSKAFVPRWMKSEPAGIEPPEATPSSHTPTTHLTFPSLSLNIPVLSTTGTSLLKLPSHLTPSPALRFPQTTAPAVTLSTKTAFLPKTQITKDNIQMVPSQTTHILSAIRQEARFKTRHGGQKGGGNQNSNLPSFPSSKESNIPFSSCYSHILAISEDQIGSRFLQSRLDTASSEEITQVFNELCMDTDKTLELMTHCFANYVIQKLFEVCNEDQINILLDLIQPAFLSLSFDTFGCRVLQCAIPRLNERVCTDCVKCLFDNSIKAIFNQNANHVLQKAIEYSSLDSVNTLISTIDTHGIVSIATHTYGCRVMQRMLEIDSDQIHNRIGTLIFPHLQSLVLDQYGNFVIQHLVQNSGSVSITVKVPKKAGQKEEASVTLPINESVVRSLSGHFFALSKHKFGSNVIEKCLEYSSEVLRRVIILEIMQTDPARYQHTPTPNTLTKDLLTIPTIATIENQSLPSIPSKSTLPSSPFTSHPLLVLLMDQFGNYVAQRVCDVAPVDLKTSILSQLLCSVPGRALRNRRDYMKRRSEIRRTAQRFNSVQEDHINFPTQDFVVVRIEKLIRVLEKPDPVRFAEPPRVKNGRERAMRAVEEERKAAMKRQVKKEAVQVQAMTQALTLTPPLVTLPTSSFTPISSSSHSEHFEAPHFRPKQSSLPHIHESETSLVSKSSDKEPSESTSHSRSQGSSNRTERLRRTRRDRSSEDNSETHGDDSRNEVPPRKRKRRYRKQKKEEDEDEDDPPTSIDESDTFGRSKTQSITTRSSQHKSLSSDESSQRTSSVKNIRMDSHSHSQSHSTSQSHSHSHSHSNQRTSVSDDETIEVSSSVFAQPASRINEFSTNSPTQFETPKRFKRDRVGPVQFESLSDPEQSGGMRGMWEGFGMSSREFEDDIVSDSSQFAPHSMAVVSDISSMSTRNSLGMFNHPTGLSGSPHAAAMFTPAKHNHMIHNSPIAFPFTESILPSHTSVNHYSPQLQPSTPHQYDRPIKAFLPNYAGAHSASLPLFPNTDNEQTPLNTHSMFPTVGDEQEYFFLPSLPLSPTSLQHSPSSSTSLHQTSTLTFPELSPPFRPPSTHQMDSSMPEEPDFSQSYSFSSSFHSTFSVTTPNQSFASPLPRMNFEPHESSIDSYSLIGHDFSMFSSTELPDQQGVDDDTWKSDG</sequence>
<protein>
    <submittedName>
        <fullName evidence="5">Pumilio like protein</fullName>
    </submittedName>
</protein>
<evidence type="ECO:0000259" key="4">
    <source>
        <dbReference type="PROSITE" id="PS50303"/>
    </source>
</evidence>
<evidence type="ECO:0000256" key="1">
    <source>
        <dbReference type="ARBA" id="ARBA00022737"/>
    </source>
</evidence>
<feature type="repeat" description="Pumilio" evidence="2">
    <location>
        <begin position="379"/>
        <end position="415"/>
    </location>
</feature>
<feature type="region of interest" description="Disordered" evidence="3">
    <location>
        <begin position="1088"/>
        <end position="1133"/>
    </location>
</feature>
<dbReference type="EMBL" id="JARBJD010000051">
    <property type="protein sequence ID" value="KAK2956877.1"/>
    <property type="molecule type" value="Genomic_DNA"/>
</dbReference>
<dbReference type="InterPro" id="IPR001313">
    <property type="entry name" value="Pumilio_RNA-bd_rpt"/>
</dbReference>
<feature type="region of interest" description="Disordered" evidence="3">
    <location>
        <begin position="1185"/>
        <end position="1204"/>
    </location>
</feature>
<evidence type="ECO:0000256" key="3">
    <source>
        <dbReference type="SAM" id="MobiDB-lite"/>
    </source>
</evidence>
<dbReference type="Gene3D" id="1.25.10.10">
    <property type="entry name" value="Leucine-rich Repeat Variant"/>
    <property type="match status" value="1"/>
</dbReference>
<dbReference type="PANTHER" id="PTHR12537:SF12">
    <property type="entry name" value="MATERNAL PROTEIN PUMILIO"/>
    <property type="match status" value="1"/>
</dbReference>
<feature type="compositionally biased region" description="Acidic residues" evidence="3">
    <location>
        <begin position="782"/>
        <end position="797"/>
    </location>
</feature>
<comment type="caution">
    <text evidence="5">The sequence shown here is derived from an EMBL/GenBank/DDBJ whole genome shotgun (WGS) entry which is preliminary data.</text>
</comment>
<dbReference type="PROSITE" id="PS50303">
    <property type="entry name" value="PUM_HD"/>
    <property type="match status" value="1"/>
</dbReference>
<feature type="compositionally biased region" description="Polar residues" evidence="3">
    <location>
        <begin position="799"/>
        <end position="830"/>
    </location>
</feature>
<feature type="compositionally biased region" description="Polar residues" evidence="3">
    <location>
        <begin position="725"/>
        <end position="734"/>
    </location>
</feature>
<reference evidence="5 6" key="1">
    <citation type="journal article" date="2022" name="bioRxiv">
        <title>Genomics of Preaxostyla Flagellates Illuminates Evolutionary Transitions and the Path Towards Mitochondrial Loss.</title>
        <authorList>
            <person name="Novak L.V.F."/>
            <person name="Treitli S.C."/>
            <person name="Pyrih J."/>
            <person name="Halakuc P."/>
            <person name="Pipaliya S.V."/>
            <person name="Vacek V."/>
            <person name="Brzon O."/>
            <person name="Soukal P."/>
            <person name="Eme L."/>
            <person name="Dacks J.B."/>
            <person name="Karnkowska A."/>
            <person name="Elias M."/>
            <person name="Hampl V."/>
        </authorList>
    </citation>
    <scope>NUCLEOTIDE SEQUENCE [LARGE SCALE GENOMIC DNA]</scope>
    <source>
        <strain evidence="5">NAU3</strain>
        <tissue evidence="5">Gut</tissue>
    </source>
</reference>
<dbReference type="PROSITE" id="PS50302">
    <property type="entry name" value="PUM"/>
    <property type="match status" value="7"/>
</dbReference>
<feature type="compositionally biased region" description="Low complexity" evidence="3">
    <location>
        <begin position="839"/>
        <end position="849"/>
    </location>
</feature>
<feature type="repeat" description="Pumilio" evidence="2">
    <location>
        <begin position="521"/>
        <end position="557"/>
    </location>
</feature>
<evidence type="ECO:0000313" key="5">
    <source>
        <dbReference type="EMBL" id="KAK2956877.1"/>
    </source>
</evidence>
<feature type="compositionally biased region" description="Basic and acidic residues" evidence="3">
    <location>
        <begin position="738"/>
        <end position="768"/>
    </location>
</feature>
<name>A0ABQ9XZH7_9EUKA</name>
<feature type="repeat" description="Pumilio" evidence="2">
    <location>
        <begin position="342"/>
        <end position="378"/>
    </location>
</feature>
<feature type="compositionally biased region" description="Low complexity" evidence="3">
    <location>
        <begin position="672"/>
        <end position="687"/>
    </location>
</feature>
<feature type="repeat" description="Pumilio" evidence="2">
    <location>
        <begin position="231"/>
        <end position="269"/>
    </location>
</feature>
<feature type="region of interest" description="Disordered" evidence="3">
    <location>
        <begin position="1"/>
        <end position="40"/>
    </location>
</feature>
<organism evidence="5 6">
    <name type="scientific">Blattamonas nauphoetae</name>
    <dbReference type="NCBI Taxonomy" id="2049346"/>
    <lineage>
        <taxon>Eukaryota</taxon>
        <taxon>Metamonada</taxon>
        <taxon>Preaxostyla</taxon>
        <taxon>Oxymonadida</taxon>
        <taxon>Blattamonas</taxon>
    </lineage>
</organism>
<feature type="region of interest" description="Disordered" evidence="3">
    <location>
        <begin position="165"/>
        <end position="186"/>
    </location>
</feature>
<proteinExistence type="predicted"/>
<keyword evidence="6" id="KW-1185">Reference proteome</keyword>
<dbReference type="Pfam" id="PF00806">
    <property type="entry name" value="PUF"/>
    <property type="match status" value="8"/>
</dbReference>
<gene>
    <name evidence="5" type="ORF">BLNAU_8154</name>
</gene>
<feature type="compositionally biased region" description="Low complexity" evidence="3">
    <location>
        <begin position="1088"/>
        <end position="1106"/>
    </location>
</feature>